<proteinExistence type="inferred from homology"/>
<evidence type="ECO:0000256" key="2">
    <source>
        <dbReference type="ARBA" id="ARBA00005300"/>
    </source>
</evidence>
<dbReference type="EMBL" id="BAUL01000137">
    <property type="protein sequence ID" value="GAD95726.1"/>
    <property type="molecule type" value="Genomic_DNA"/>
</dbReference>
<comment type="catalytic activity">
    <reaction evidence="1">
        <text>Endonucleolytic cleavage to 5'-phosphomonoester.</text>
        <dbReference type="EC" id="3.1.26.4"/>
    </reaction>
</comment>
<comment type="caution">
    <text evidence="10">The sequence shown here is derived from an EMBL/GenBank/DDBJ whole genome shotgun (WGS) entry which is preliminary data.</text>
</comment>
<evidence type="ECO:0000256" key="4">
    <source>
        <dbReference type="ARBA" id="ARBA00022722"/>
    </source>
</evidence>
<dbReference type="InterPro" id="IPR050092">
    <property type="entry name" value="RNase_H"/>
</dbReference>
<protein>
    <recommendedName>
        <fullName evidence="3">ribonuclease H</fullName>
        <ecNumber evidence="3">3.1.26.4</ecNumber>
    </recommendedName>
</protein>
<dbReference type="InterPro" id="IPR002156">
    <property type="entry name" value="RNaseH_domain"/>
</dbReference>
<dbReference type="PANTHER" id="PTHR10642:SF26">
    <property type="entry name" value="RIBONUCLEASE H1"/>
    <property type="match status" value="1"/>
</dbReference>
<dbReference type="PROSITE" id="PS50879">
    <property type="entry name" value="RNASE_H_1"/>
    <property type="match status" value="1"/>
</dbReference>
<evidence type="ECO:0000256" key="8">
    <source>
        <dbReference type="SAM" id="MobiDB-lite"/>
    </source>
</evidence>
<evidence type="ECO:0000313" key="10">
    <source>
        <dbReference type="EMBL" id="GAD95726.1"/>
    </source>
</evidence>
<dbReference type="GO" id="GO:0043137">
    <property type="term" value="P:DNA replication, removal of RNA primer"/>
    <property type="evidence" value="ECO:0007669"/>
    <property type="project" value="TreeGrafter"/>
</dbReference>
<keyword evidence="4" id="KW-0540">Nuclease</keyword>
<keyword evidence="6" id="KW-0255">Endonuclease</keyword>
<feature type="domain" description="RNase H type-1" evidence="9">
    <location>
        <begin position="48"/>
        <end position="205"/>
    </location>
</feature>
<dbReference type="PANTHER" id="PTHR10642">
    <property type="entry name" value="RIBONUCLEASE H1"/>
    <property type="match status" value="1"/>
</dbReference>
<gene>
    <name evidence="10" type="ORF">PVAR5_4372</name>
</gene>
<evidence type="ECO:0000313" key="11">
    <source>
        <dbReference type="Proteomes" id="UP000018001"/>
    </source>
</evidence>
<dbReference type="eggNOG" id="KOG3752">
    <property type="taxonomic scope" value="Eukaryota"/>
</dbReference>
<dbReference type="HOGENOM" id="CLU_030894_4_2_1"/>
<sequence>MISSATRPRQQSASGLSGPDVTPGQQFHLEKEYPDHFGAEDIEVFQGGWVYLAFAIDGACSNNGKLNALPSFAVYFGPENPYNIAGTADFRQHHTSQIAELDAGFEALRQILLIKIRRSCDQDIGTVVIKSDSEYVVRGVTEWTSKWKKNDWKNCRGLPVANAEHFMKIPILIEMAEVLKVSVKFWLVRRELNEEADSMAKSALESSLRGEDYLDDDL</sequence>
<keyword evidence="7" id="KW-0378">Hydrolase</keyword>
<organism evidence="10 11">
    <name type="scientific">Byssochlamys spectabilis (strain No. 5 / NBRC 109023)</name>
    <name type="common">Paecilomyces variotii</name>
    <dbReference type="NCBI Taxonomy" id="1356009"/>
    <lineage>
        <taxon>Eukaryota</taxon>
        <taxon>Fungi</taxon>
        <taxon>Dikarya</taxon>
        <taxon>Ascomycota</taxon>
        <taxon>Pezizomycotina</taxon>
        <taxon>Eurotiomycetes</taxon>
        <taxon>Eurotiomycetidae</taxon>
        <taxon>Eurotiales</taxon>
        <taxon>Thermoascaceae</taxon>
        <taxon>Paecilomyces</taxon>
    </lineage>
</organism>
<evidence type="ECO:0000256" key="5">
    <source>
        <dbReference type="ARBA" id="ARBA00022723"/>
    </source>
</evidence>
<dbReference type="InterPro" id="IPR012337">
    <property type="entry name" value="RNaseH-like_sf"/>
</dbReference>
<dbReference type="GO" id="GO:0003676">
    <property type="term" value="F:nucleic acid binding"/>
    <property type="evidence" value="ECO:0007669"/>
    <property type="project" value="InterPro"/>
</dbReference>
<dbReference type="InterPro" id="IPR036397">
    <property type="entry name" value="RNaseH_sf"/>
</dbReference>
<evidence type="ECO:0000256" key="6">
    <source>
        <dbReference type="ARBA" id="ARBA00022759"/>
    </source>
</evidence>
<dbReference type="GO" id="GO:0004523">
    <property type="term" value="F:RNA-DNA hybrid ribonuclease activity"/>
    <property type="evidence" value="ECO:0007669"/>
    <property type="project" value="UniProtKB-EC"/>
</dbReference>
<feature type="region of interest" description="Disordered" evidence="8">
    <location>
        <begin position="1"/>
        <end position="25"/>
    </location>
</feature>
<dbReference type="AlphaFoldDB" id="V5G146"/>
<dbReference type="OrthoDB" id="407198at2759"/>
<dbReference type="CDD" id="cd13934">
    <property type="entry name" value="RNase_H_Dikarya_like"/>
    <property type="match status" value="1"/>
</dbReference>
<evidence type="ECO:0000256" key="1">
    <source>
        <dbReference type="ARBA" id="ARBA00000077"/>
    </source>
</evidence>
<dbReference type="GO" id="GO:0046872">
    <property type="term" value="F:metal ion binding"/>
    <property type="evidence" value="ECO:0007669"/>
    <property type="project" value="UniProtKB-KW"/>
</dbReference>
<keyword evidence="11" id="KW-1185">Reference proteome</keyword>
<dbReference type="InParanoid" id="V5G146"/>
<evidence type="ECO:0000256" key="3">
    <source>
        <dbReference type="ARBA" id="ARBA00012180"/>
    </source>
</evidence>
<dbReference type="Pfam" id="PF00075">
    <property type="entry name" value="RNase_H"/>
    <property type="match status" value="1"/>
</dbReference>
<evidence type="ECO:0000259" key="9">
    <source>
        <dbReference type="PROSITE" id="PS50879"/>
    </source>
</evidence>
<feature type="compositionally biased region" description="Polar residues" evidence="8">
    <location>
        <begin position="1"/>
        <end position="15"/>
    </location>
</feature>
<dbReference type="SUPFAM" id="SSF53098">
    <property type="entry name" value="Ribonuclease H-like"/>
    <property type="match status" value="1"/>
</dbReference>
<dbReference type="Gene3D" id="3.30.420.10">
    <property type="entry name" value="Ribonuclease H-like superfamily/Ribonuclease H"/>
    <property type="match status" value="1"/>
</dbReference>
<comment type="similarity">
    <text evidence="2">Belongs to the RNase H family.</text>
</comment>
<evidence type="ECO:0000256" key="7">
    <source>
        <dbReference type="ARBA" id="ARBA00022801"/>
    </source>
</evidence>
<reference evidence="11" key="1">
    <citation type="journal article" date="2014" name="Genome Announc.">
        <title>Draft genome sequence of the formaldehyde-resistant fungus Byssochlamys spectabilis No. 5 (anamorph Paecilomyces variotii No. 5) (NBRC109023).</title>
        <authorList>
            <person name="Oka T."/>
            <person name="Ekino K."/>
            <person name="Fukuda K."/>
            <person name="Nomura Y."/>
        </authorList>
    </citation>
    <scope>NUCLEOTIDE SEQUENCE [LARGE SCALE GENOMIC DNA]</scope>
    <source>
        <strain evidence="11">No. 5 / NBRC 109023</strain>
    </source>
</reference>
<accession>V5G146</accession>
<dbReference type="EC" id="3.1.26.4" evidence="3"/>
<keyword evidence="5" id="KW-0479">Metal-binding</keyword>
<name>V5G146_BYSSN</name>
<dbReference type="Proteomes" id="UP000018001">
    <property type="component" value="Unassembled WGS sequence"/>
</dbReference>